<organism evidence="1 2">
    <name type="scientific">Legionella bozemanae</name>
    <name type="common">Fluoribacter bozemanae</name>
    <dbReference type="NCBI Taxonomy" id="447"/>
    <lineage>
        <taxon>Bacteria</taxon>
        <taxon>Pseudomonadati</taxon>
        <taxon>Pseudomonadota</taxon>
        <taxon>Gammaproteobacteria</taxon>
        <taxon>Legionellales</taxon>
        <taxon>Legionellaceae</taxon>
        <taxon>Legionella</taxon>
    </lineage>
</organism>
<dbReference type="AlphaFoldDB" id="A0A0W0RW97"/>
<reference evidence="1 2" key="1">
    <citation type="submission" date="2015-11" db="EMBL/GenBank/DDBJ databases">
        <title>Genomic analysis of 38 Legionella species identifies large and diverse effector repertoires.</title>
        <authorList>
            <person name="Burstein D."/>
            <person name="Amaro F."/>
            <person name="Zusman T."/>
            <person name="Lifshitz Z."/>
            <person name="Cohen O."/>
            <person name="Gilbert J.A."/>
            <person name="Pupko T."/>
            <person name="Shuman H.A."/>
            <person name="Segal G."/>
        </authorList>
    </citation>
    <scope>NUCLEOTIDE SEQUENCE [LARGE SCALE GENOMIC DNA]</scope>
    <source>
        <strain evidence="1 2">WIGA</strain>
    </source>
</reference>
<comment type="caution">
    <text evidence="1">The sequence shown here is derived from an EMBL/GenBank/DDBJ whole genome shotgun (WGS) entry which is preliminary data.</text>
</comment>
<accession>A0A0W0RW97</accession>
<dbReference type="OrthoDB" id="8858565at2"/>
<dbReference type="Proteomes" id="UP000054695">
    <property type="component" value="Unassembled WGS sequence"/>
</dbReference>
<name>A0A0W0RW97_LEGBO</name>
<evidence type="ECO:0000313" key="2">
    <source>
        <dbReference type="Proteomes" id="UP000054695"/>
    </source>
</evidence>
<dbReference type="PATRIC" id="fig|447.4.peg.927"/>
<proteinExistence type="predicted"/>
<evidence type="ECO:0008006" key="3">
    <source>
        <dbReference type="Google" id="ProtNLM"/>
    </source>
</evidence>
<dbReference type="STRING" id="447.Lboz_0857"/>
<sequence>MPWSKSNYPDAMKNLGSSTREKAIEIANSLLKEGYEEGRAISIAIDRAKKKKSFLYLFHLGA</sequence>
<dbReference type="EMBL" id="LNXU01000010">
    <property type="protein sequence ID" value="KTC75424.1"/>
    <property type="molecule type" value="Genomic_DNA"/>
</dbReference>
<protein>
    <recommendedName>
        <fullName evidence="3">DUF2188 domain-containing protein</fullName>
    </recommendedName>
</protein>
<gene>
    <name evidence="1" type="ORF">Lboz_0857</name>
</gene>
<evidence type="ECO:0000313" key="1">
    <source>
        <dbReference type="EMBL" id="KTC75424.1"/>
    </source>
</evidence>
<dbReference type="RefSeq" id="WP_058458551.1">
    <property type="nucleotide sequence ID" value="NZ_CAAAIY010000023.1"/>
</dbReference>
<keyword evidence="2" id="KW-1185">Reference proteome</keyword>